<gene>
    <name evidence="2" type="ORF">K457DRAFT_52906</name>
</gene>
<evidence type="ECO:0000313" key="2">
    <source>
        <dbReference type="EMBL" id="OAQ24259.1"/>
    </source>
</evidence>
<dbReference type="PRINTS" id="PR00837">
    <property type="entry name" value="V5TPXLIKE"/>
</dbReference>
<dbReference type="InterPro" id="IPR014044">
    <property type="entry name" value="CAP_dom"/>
</dbReference>
<dbReference type="Proteomes" id="UP000078512">
    <property type="component" value="Unassembled WGS sequence"/>
</dbReference>
<dbReference type="AlphaFoldDB" id="A0A197JIQ8"/>
<dbReference type="SMART" id="SM00198">
    <property type="entry name" value="SCP"/>
    <property type="match status" value="1"/>
</dbReference>
<accession>A0A197JIQ8</accession>
<dbReference type="PANTHER" id="PTHR10334">
    <property type="entry name" value="CYSTEINE-RICH SECRETORY PROTEIN-RELATED"/>
    <property type="match status" value="1"/>
</dbReference>
<feature type="domain" description="SCP" evidence="1">
    <location>
        <begin position="1"/>
        <end position="134"/>
    </location>
</feature>
<feature type="non-terminal residue" evidence="2">
    <location>
        <position position="1"/>
    </location>
</feature>
<feature type="non-terminal residue" evidence="2">
    <location>
        <position position="141"/>
    </location>
</feature>
<dbReference type="STRING" id="1314771.A0A197JIQ8"/>
<dbReference type="EMBL" id="KV442098">
    <property type="protein sequence ID" value="OAQ24259.1"/>
    <property type="molecule type" value="Genomic_DNA"/>
</dbReference>
<dbReference type="Gene3D" id="3.40.33.10">
    <property type="entry name" value="CAP"/>
    <property type="match status" value="1"/>
</dbReference>
<dbReference type="InterPro" id="IPR035940">
    <property type="entry name" value="CAP_sf"/>
</dbReference>
<proteinExistence type="predicted"/>
<protein>
    <submittedName>
        <fullName evidence="2">PR-1-like protein</fullName>
    </submittedName>
</protein>
<dbReference type="OrthoDB" id="337038at2759"/>
<sequence length="141" mass="15280">DYMDQALAAHNSARAQYGAAPLTWNTALTTGVGQVVHSCVVNRTSGPYGENLYTTPNLTGGIDEAMSVWMAEASKYDYNRAQGSYATSNFTQVVWQNTTRMACAQFQCPAGTILRQQAALYTVCRYTLSGNVDGQYAKNVG</sequence>
<organism evidence="2 3">
    <name type="scientific">Linnemannia elongata AG-77</name>
    <dbReference type="NCBI Taxonomy" id="1314771"/>
    <lineage>
        <taxon>Eukaryota</taxon>
        <taxon>Fungi</taxon>
        <taxon>Fungi incertae sedis</taxon>
        <taxon>Mucoromycota</taxon>
        <taxon>Mortierellomycotina</taxon>
        <taxon>Mortierellomycetes</taxon>
        <taxon>Mortierellales</taxon>
        <taxon>Mortierellaceae</taxon>
        <taxon>Linnemannia</taxon>
    </lineage>
</organism>
<dbReference type="InterPro" id="IPR001283">
    <property type="entry name" value="CRISP-related"/>
</dbReference>
<reference evidence="2 3" key="1">
    <citation type="submission" date="2016-05" db="EMBL/GenBank/DDBJ databases">
        <title>Genome sequencing reveals origins of a unique bacterial endosymbiosis in the earliest lineages of terrestrial Fungi.</title>
        <authorList>
            <consortium name="DOE Joint Genome Institute"/>
            <person name="Uehling J."/>
            <person name="Gryganskyi A."/>
            <person name="Hameed K."/>
            <person name="Tschaplinski T."/>
            <person name="Misztal P."/>
            <person name="Wu S."/>
            <person name="Desiro A."/>
            <person name="Vande Pol N."/>
            <person name="Du Z.-Y."/>
            <person name="Zienkiewicz A."/>
            <person name="Zienkiewicz K."/>
            <person name="Morin E."/>
            <person name="Tisserant E."/>
            <person name="Splivallo R."/>
            <person name="Hainaut M."/>
            <person name="Henrissat B."/>
            <person name="Ohm R."/>
            <person name="Kuo A."/>
            <person name="Yan J."/>
            <person name="Lipzen A."/>
            <person name="Nolan M."/>
            <person name="Labutti K."/>
            <person name="Barry K."/>
            <person name="Goldstein A."/>
            <person name="Labbe J."/>
            <person name="Schadt C."/>
            <person name="Tuskan G."/>
            <person name="Grigoriev I."/>
            <person name="Martin F."/>
            <person name="Vilgalys R."/>
            <person name="Bonito G."/>
        </authorList>
    </citation>
    <scope>NUCLEOTIDE SEQUENCE [LARGE SCALE GENOMIC DNA]</scope>
    <source>
        <strain evidence="2 3">AG-77</strain>
    </source>
</reference>
<name>A0A197JIQ8_9FUNG</name>
<keyword evidence="3" id="KW-1185">Reference proteome</keyword>
<dbReference type="Pfam" id="PF00188">
    <property type="entry name" value="CAP"/>
    <property type="match status" value="1"/>
</dbReference>
<evidence type="ECO:0000259" key="1">
    <source>
        <dbReference type="SMART" id="SM00198"/>
    </source>
</evidence>
<evidence type="ECO:0000313" key="3">
    <source>
        <dbReference type="Proteomes" id="UP000078512"/>
    </source>
</evidence>
<dbReference type="SUPFAM" id="SSF55797">
    <property type="entry name" value="PR-1-like"/>
    <property type="match status" value="1"/>
</dbReference>